<dbReference type="GO" id="GO:0008270">
    <property type="term" value="F:zinc ion binding"/>
    <property type="evidence" value="ECO:0007669"/>
    <property type="project" value="UniProtKB-KW"/>
</dbReference>
<dbReference type="PROSITE" id="PS00028">
    <property type="entry name" value="ZINC_FINGER_C2H2_1"/>
    <property type="match status" value="3"/>
</dbReference>
<dbReference type="GO" id="GO:0000978">
    <property type="term" value="F:RNA polymerase II cis-regulatory region sequence-specific DNA binding"/>
    <property type="evidence" value="ECO:0007669"/>
    <property type="project" value="TreeGrafter"/>
</dbReference>
<dbReference type="SMART" id="SM00355">
    <property type="entry name" value="ZnF_C2H2"/>
    <property type="match status" value="3"/>
</dbReference>
<dbReference type="Proteomes" id="UP001431783">
    <property type="component" value="Unassembled WGS sequence"/>
</dbReference>
<keyword evidence="7" id="KW-1185">Reference proteome</keyword>
<dbReference type="PANTHER" id="PTHR23235">
    <property type="entry name" value="KRUEPPEL-LIKE TRANSCRIPTION FACTOR"/>
    <property type="match status" value="1"/>
</dbReference>
<dbReference type="AlphaFoldDB" id="A0AAW1VAE6"/>
<sequence>MPPGEFMEITYEDDDHLNNFIQFEDTASDNGNMFCNEYGTDSLSEYLILGNPKKTSNAFLADSEENISLDNLIEIIDSQNDAFLSNNSESSHSSHDDNTFSESFEFIFNNNSSSTSFTDISQGNGHDSNNLQDGFSVLGVDLNLYNNNEVLDSNSLLSPDLDKLINETVIDLGLKDFNSRLDELFEHDAFRDLDEVYTEYKTDSVGMNLDSSSTIQILDMFPHIKDEKNRRRRSLLYESSYKPDSLKEVKPKIEEKRNIIKRNNSQSHQEYVNKKTEDDSYFPCPIANCEKVYAKLSHLKAHLRRHSGEKPFACNWVNCTWRFSRSDELARHKRSHSGIKPYKCELCEKAFARSDHLAKHRKVHKKKMALYGSYYIKKKVKFS</sequence>
<dbReference type="PROSITE" id="PS50157">
    <property type="entry name" value="ZINC_FINGER_C2H2_2"/>
    <property type="match status" value="3"/>
</dbReference>
<proteinExistence type="predicted"/>
<feature type="domain" description="C2H2-type" evidence="5">
    <location>
        <begin position="312"/>
        <end position="341"/>
    </location>
</feature>
<keyword evidence="3" id="KW-0862">Zinc</keyword>
<protein>
    <recommendedName>
        <fullName evidence="5">C2H2-type domain-containing protein</fullName>
    </recommendedName>
</protein>
<name>A0AAW1VAE6_9CUCU</name>
<evidence type="ECO:0000256" key="2">
    <source>
        <dbReference type="ARBA" id="ARBA00022771"/>
    </source>
</evidence>
<dbReference type="FunFam" id="3.30.160.60:FF:000007">
    <property type="entry name" value="Basic krueppel-like factor 3"/>
    <property type="match status" value="1"/>
</dbReference>
<reference evidence="6 7" key="1">
    <citation type="submission" date="2023-03" db="EMBL/GenBank/DDBJ databases">
        <title>Genome insight into feeding habits of ladybird beetles.</title>
        <authorList>
            <person name="Li H.-S."/>
            <person name="Huang Y.-H."/>
            <person name="Pang H."/>
        </authorList>
    </citation>
    <scope>NUCLEOTIDE SEQUENCE [LARGE SCALE GENOMIC DNA]</scope>
    <source>
        <strain evidence="6">SYSU_2023b</strain>
        <tissue evidence="6">Whole body</tissue>
    </source>
</reference>
<keyword evidence="2 4" id="KW-0863">Zinc-finger</keyword>
<dbReference type="PANTHER" id="PTHR23235:SF120">
    <property type="entry name" value="KRUPPEL-LIKE FACTOR 15"/>
    <property type="match status" value="1"/>
</dbReference>
<dbReference type="Gene3D" id="3.30.160.60">
    <property type="entry name" value="Classic Zinc Finger"/>
    <property type="match status" value="3"/>
</dbReference>
<dbReference type="Pfam" id="PF00096">
    <property type="entry name" value="zf-C2H2"/>
    <property type="match status" value="3"/>
</dbReference>
<organism evidence="6 7">
    <name type="scientific">Henosepilachna vigintioctopunctata</name>
    <dbReference type="NCBI Taxonomy" id="420089"/>
    <lineage>
        <taxon>Eukaryota</taxon>
        <taxon>Metazoa</taxon>
        <taxon>Ecdysozoa</taxon>
        <taxon>Arthropoda</taxon>
        <taxon>Hexapoda</taxon>
        <taxon>Insecta</taxon>
        <taxon>Pterygota</taxon>
        <taxon>Neoptera</taxon>
        <taxon>Endopterygota</taxon>
        <taxon>Coleoptera</taxon>
        <taxon>Polyphaga</taxon>
        <taxon>Cucujiformia</taxon>
        <taxon>Coccinelloidea</taxon>
        <taxon>Coccinellidae</taxon>
        <taxon>Epilachninae</taxon>
        <taxon>Epilachnini</taxon>
        <taxon>Henosepilachna</taxon>
    </lineage>
</organism>
<evidence type="ECO:0000313" key="6">
    <source>
        <dbReference type="EMBL" id="KAK9890001.1"/>
    </source>
</evidence>
<dbReference type="GO" id="GO:0000981">
    <property type="term" value="F:DNA-binding transcription factor activity, RNA polymerase II-specific"/>
    <property type="evidence" value="ECO:0007669"/>
    <property type="project" value="TreeGrafter"/>
</dbReference>
<evidence type="ECO:0000313" key="7">
    <source>
        <dbReference type="Proteomes" id="UP001431783"/>
    </source>
</evidence>
<keyword evidence="1" id="KW-0479">Metal-binding</keyword>
<dbReference type="EMBL" id="JARQZJ010000124">
    <property type="protein sequence ID" value="KAK9890001.1"/>
    <property type="molecule type" value="Genomic_DNA"/>
</dbReference>
<feature type="domain" description="C2H2-type" evidence="5">
    <location>
        <begin position="282"/>
        <end position="311"/>
    </location>
</feature>
<comment type="caution">
    <text evidence="6">The sequence shown here is derived from an EMBL/GenBank/DDBJ whole genome shotgun (WGS) entry which is preliminary data.</text>
</comment>
<dbReference type="InterPro" id="IPR036236">
    <property type="entry name" value="Znf_C2H2_sf"/>
</dbReference>
<evidence type="ECO:0000256" key="1">
    <source>
        <dbReference type="ARBA" id="ARBA00022723"/>
    </source>
</evidence>
<feature type="domain" description="C2H2-type" evidence="5">
    <location>
        <begin position="342"/>
        <end position="369"/>
    </location>
</feature>
<dbReference type="SUPFAM" id="SSF57667">
    <property type="entry name" value="beta-beta-alpha zinc fingers"/>
    <property type="match status" value="2"/>
</dbReference>
<evidence type="ECO:0000259" key="5">
    <source>
        <dbReference type="PROSITE" id="PS50157"/>
    </source>
</evidence>
<evidence type="ECO:0000256" key="3">
    <source>
        <dbReference type="ARBA" id="ARBA00022833"/>
    </source>
</evidence>
<dbReference type="InterPro" id="IPR013087">
    <property type="entry name" value="Znf_C2H2_type"/>
</dbReference>
<accession>A0AAW1VAE6</accession>
<evidence type="ECO:0000256" key="4">
    <source>
        <dbReference type="PROSITE-ProRule" id="PRU00042"/>
    </source>
</evidence>
<gene>
    <name evidence="6" type="ORF">WA026_008815</name>
</gene>